<dbReference type="SUPFAM" id="SSF53335">
    <property type="entry name" value="S-adenosyl-L-methionine-dependent methyltransferases"/>
    <property type="match status" value="1"/>
</dbReference>
<evidence type="ECO:0000313" key="9">
    <source>
        <dbReference type="Proteomes" id="UP001595814"/>
    </source>
</evidence>
<dbReference type="EC" id="2.1.1.72" evidence="2"/>
<dbReference type="Pfam" id="PF07669">
    <property type="entry name" value="Eco57I"/>
    <property type="match status" value="1"/>
</dbReference>
<keyword evidence="9" id="KW-1185">Reference proteome</keyword>
<evidence type="ECO:0000256" key="5">
    <source>
        <dbReference type="ARBA" id="ARBA00022691"/>
    </source>
</evidence>
<feature type="domain" description="DIX" evidence="7">
    <location>
        <begin position="170"/>
        <end position="253"/>
    </location>
</feature>
<evidence type="ECO:0000313" key="8">
    <source>
        <dbReference type="EMBL" id="MFC4095740.1"/>
    </source>
</evidence>
<organism evidence="8 9">
    <name type="scientific">Euzebyella saccharophila</name>
    <dbReference type="NCBI Taxonomy" id="679664"/>
    <lineage>
        <taxon>Bacteria</taxon>
        <taxon>Pseudomonadati</taxon>
        <taxon>Bacteroidota</taxon>
        <taxon>Flavobacteriia</taxon>
        <taxon>Flavobacteriales</taxon>
        <taxon>Flavobacteriaceae</taxon>
        <taxon>Euzebyella</taxon>
    </lineage>
</organism>
<dbReference type="PANTHER" id="PTHR33841">
    <property type="entry name" value="DNA METHYLTRANSFERASE YEEA-RELATED"/>
    <property type="match status" value="1"/>
</dbReference>
<keyword evidence="5" id="KW-0949">S-adenosyl-L-methionine</keyword>
<evidence type="ECO:0000256" key="1">
    <source>
        <dbReference type="ARBA" id="ARBA00006594"/>
    </source>
</evidence>
<dbReference type="PROSITE" id="PS50841">
    <property type="entry name" value="DIX"/>
    <property type="match status" value="1"/>
</dbReference>
<dbReference type="Gene3D" id="3.40.50.150">
    <property type="entry name" value="Vaccinia Virus protein VP39"/>
    <property type="match status" value="1"/>
</dbReference>
<sequence length="1006" mass="116853">MRHLNQIFNQLKLSKENGLFITTENDWKGLFSNRVERLLNNVIKPDAFFSIDNKPFILFFDSPQNKKEKLKEIWNFNESPIVIITEGDSLEIYNGFEFITEKDSLRLFGKTEQLNDFSYFELVTGKTWEKYQKDFSYSNRIDYHLLNNIKAARDLLIAEGLSIELTNSLLGKVIFVRYLIDRKVKLDFEKEGTSRKWTNAEFCGLLSDKQNVKAFFKYLKKKFNGDLFPISEDDIDSISASSLSIIVKLLSGDEVASGQISLFNLYDFSIIPVEFISNVYELFIGQDQQENQGAYYTPLFLVDYILSETVEKKFRDQPKSHDCKVLDPSCGSGIFLVETLRKIIEQFQLNNPTYLSNPDLYKKQLKQLASDNIFGIDKDQSAVNVAIFSIYLILLDYQEPSDIESFKFPLLTNRNFFSEDFFNIDAEFNTQLEKISFEFILGNPPWKRGKGEKKPLFDQYINKRKKLEKGKYTNEIEISNSEIAQAFILRVSDFSKEKTKVGFIATSKVLYNLNAHGFRKYLLNRFIINKVFELAPVRKEVFDKSNDKAVAPAAVLFYQFAFDKTTDENIVEHITLKPSRFFSLFKVFTIQRGDYKRVTQSKLKEFDYLWKTLVYGNYLDFNLINRLNKYFPSLNQILSNQEKFLVGQGAMIGGGDKNDSRHLIGKSFLNTKKDIRPFWINKNPELIWNYETVHRPRNASLYEAPFLLITGGTNKYFKSVSAISEQDVVFRSSLTAIKSIDKNIDILNSMCAILNSSFYAYFGLQTHSSLGIEREESHDEEKLNIPFCNTKRLASIVSVLSALNNRHYSFQSLLENDLAEEIKLKEEVLDKEVISSFNFTDQEKDLLDYSNQIVIPMLMKHKGFEQIFNPLPESSPELQGYIKLILNRFNDSFKKNEQKLIVEIHHTNQLIGLFFKLILINEQTEQINYVNTNNNEVLQRLSTLGNERITDRLFIQKDIRGFEKDGFYIVKPNEKGLWHKAIAHLDLNEFTDAILTAGKKHTFNVR</sequence>
<keyword evidence="4" id="KW-0808">Transferase</keyword>
<dbReference type="InterPro" id="IPR011639">
    <property type="entry name" value="MethylTrfase_TaqI-like_dom"/>
</dbReference>
<evidence type="ECO:0000256" key="6">
    <source>
        <dbReference type="ARBA" id="ARBA00047942"/>
    </source>
</evidence>
<dbReference type="InterPro" id="IPR002052">
    <property type="entry name" value="DNA_methylase_N6_adenine_CS"/>
</dbReference>
<evidence type="ECO:0000259" key="7">
    <source>
        <dbReference type="PROSITE" id="PS50841"/>
    </source>
</evidence>
<dbReference type="Proteomes" id="UP001595814">
    <property type="component" value="Unassembled WGS sequence"/>
</dbReference>
<evidence type="ECO:0000256" key="4">
    <source>
        <dbReference type="ARBA" id="ARBA00022679"/>
    </source>
</evidence>
<dbReference type="PROSITE" id="PS00092">
    <property type="entry name" value="N6_MTASE"/>
    <property type="match status" value="1"/>
</dbReference>
<proteinExistence type="inferred from homology"/>
<dbReference type="InterPro" id="IPR001158">
    <property type="entry name" value="DIX"/>
</dbReference>
<protein>
    <recommendedName>
        <fullName evidence="2">site-specific DNA-methyltransferase (adenine-specific)</fullName>
        <ecNumber evidence="2">2.1.1.72</ecNumber>
    </recommendedName>
</protein>
<dbReference type="GO" id="GO:0032259">
    <property type="term" value="P:methylation"/>
    <property type="evidence" value="ECO:0007669"/>
    <property type="project" value="UniProtKB-KW"/>
</dbReference>
<accession>A0ABV8JVF8</accession>
<keyword evidence="3 8" id="KW-0489">Methyltransferase</keyword>
<name>A0ABV8JVF8_9FLAO</name>
<dbReference type="InterPro" id="IPR029063">
    <property type="entry name" value="SAM-dependent_MTases_sf"/>
</dbReference>
<reference evidence="9" key="1">
    <citation type="journal article" date="2019" name="Int. J. Syst. Evol. Microbiol.">
        <title>The Global Catalogue of Microorganisms (GCM) 10K type strain sequencing project: providing services to taxonomists for standard genome sequencing and annotation.</title>
        <authorList>
            <consortium name="The Broad Institute Genomics Platform"/>
            <consortium name="The Broad Institute Genome Sequencing Center for Infectious Disease"/>
            <person name="Wu L."/>
            <person name="Ma J."/>
        </authorList>
    </citation>
    <scope>NUCLEOTIDE SEQUENCE [LARGE SCALE GENOMIC DNA]</scope>
    <source>
        <strain evidence="9">CECT 7477</strain>
    </source>
</reference>
<dbReference type="EMBL" id="JBHSAW010000004">
    <property type="protein sequence ID" value="MFC4095740.1"/>
    <property type="molecule type" value="Genomic_DNA"/>
</dbReference>
<dbReference type="InterPro" id="IPR050953">
    <property type="entry name" value="N4_N6_ade-DNA_methylase"/>
</dbReference>
<dbReference type="RefSeq" id="WP_192460612.1">
    <property type="nucleotide sequence ID" value="NZ_JACYFJ010000001.1"/>
</dbReference>
<evidence type="ECO:0000256" key="2">
    <source>
        <dbReference type="ARBA" id="ARBA00011900"/>
    </source>
</evidence>
<gene>
    <name evidence="8" type="ORF">ACFOUT_07625</name>
</gene>
<dbReference type="GO" id="GO:0008168">
    <property type="term" value="F:methyltransferase activity"/>
    <property type="evidence" value="ECO:0007669"/>
    <property type="project" value="UniProtKB-KW"/>
</dbReference>
<evidence type="ECO:0000256" key="3">
    <source>
        <dbReference type="ARBA" id="ARBA00022603"/>
    </source>
</evidence>
<comment type="similarity">
    <text evidence="1">Belongs to the N(4)/N(6)-methyltransferase family.</text>
</comment>
<dbReference type="PANTHER" id="PTHR33841:SF5">
    <property type="entry name" value="DNA METHYLASE (MODIFICATION METHYLASE) (METHYLTRANSFERASE)-RELATED"/>
    <property type="match status" value="1"/>
</dbReference>
<comment type="catalytic activity">
    <reaction evidence="6">
        <text>a 2'-deoxyadenosine in DNA + S-adenosyl-L-methionine = an N(6)-methyl-2'-deoxyadenosine in DNA + S-adenosyl-L-homocysteine + H(+)</text>
        <dbReference type="Rhea" id="RHEA:15197"/>
        <dbReference type="Rhea" id="RHEA-COMP:12418"/>
        <dbReference type="Rhea" id="RHEA-COMP:12419"/>
        <dbReference type="ChEBI" id="CHEBI:15378"/>
        <dbReference type="ChEBI" id="CHEBI:57856"/>
        <dbReference type="ChEBI" id="CHEBI:59789"/>
        <dbReference type="ChEBI" id="CHEBI:90615"/>
        <dbReference type="ChEBI" id="CHEBI:90616"/>
        <dbReference type="EC" id="2.1.1.72"/>
    </reaction>
</comment>
<dbReference type="PRINTS" id="PR00507">
    <property type="entry name" value="N12N6MTFRASE"/>
</dbReference>
<comment type="caution">
    <text evidence="8">The sequence shown here is derived from an EMBL/GenBank/DDBJ whole genome shotgun (WGS) entry which is preliminary data.</text>
</comment>